<dbReference type="InterPro" id="IPR029063">
    <property type="entry name" value="SAM-dependent_MTases_sf"/>
</dbReference>
<protein>
    <recommendedName>
        <fullName evidence="1">site-specific DNA-methyltransferase (adenine-specific)</fullName>
        <ecNumber evidence="1">2.1.1.72</ecNumber>
    </recommendedName>
</protein>
<dbReference type="EC" id="2.1.1.72" evidence="1"/>
<dbReference type="InterPro" id="IPR047939">
    <property type="entry name" value="BREX_1_PglX"/>
</dbReference>
<evidence type="ECO:0000256" key="4">
    <source>
        <dbReference type="ARBA" id="ARBA00022691"/>
    </source>
</evidence>
<dbReference type="PANTHER" id="PTHR33841:SF1">
    <property type="entry name" value="DNA METHYLTRANSFERASE A"/>
    <property type="match status" value="1"/>
</dbReference>
<keyword evidence="4" id="KW-0949">S-adenosyl-L-methionine</keyword>
<evidence type="ECO:0000256" key="2">
    <source>
        <dbReference type="ARBA" id="ARBA00022603"/>
    </source>
</evidence>
<comment type="catalytic activity">
    <reaction evidence="5">
        <text>a 2'-deoxyadenosine in DNA + S-adenosyl-L-methionine = an N(6)-methyl-2'-deoxyadenosine in DNA + S-adenosyl-L-homocysteine + H(+)</text>
        <dbReference type="Rhea" id="RHEA:15197"/>
        <dbReference type="Rhea" id="RHEA-COMP:12418"/>
        <dbReference type="Rhea" id="RHEA-COMP:12419"/>
        <dbReference type="ChEBI" id="CHEBI:15378"/>
        <dbReference type="ChEBI" id="CHEBI:57856"/>
        <dbReference type="ChEBI" id="CHEBI:59789"/>
        <dbReference type="ChEBI" id="CHEBI:90615"/>
        <dbReference type="ChEBI" id="CHEBI:90616"/>
        <dbReference type="EC" id="2.1.1.72"/>
    </reaction>
</comment>
<keyword evidence="2 7" id="KW-0489">Methyltransferase</keyword>
<proteinExistence type="predicted"/>
<gene>
    <name evidence="7" type="primary">pglX</name>
    <name evidence="7" type="ORF">ACFFHM_18365</name>
</gene>
<dbReference type="GO" id="GO:0032259">
    <property type="term" value="P:methylation"/>
    <property type="evidence" value="ECO:0007669"/>
    <property type="project" value="UniProtKB-KW"/>
</dbReference>
<dbReference type="NCBIfam" id="NF033452">
    <property type="entry name" value="BREX_1_MTaseX"/>
    <property type="match status" value="1"/>
</dbReference>
<feature type="domain" description="Type II methyltransferase M.TaqI-like" evidence="6">
    <location>
        <begin position="324"/>
        <end position="543"/>
    </location>
</feature>
<dbReference type="Gene3D" id="3.40.50.150">
    <property type="entry name" value="Vaccinia Virus protein VP39"/>
    <property type="match status" value="1"/>
</dbReference>
<reference evidence="7 8" key="1">
    <citation type="submission" date="2024-09" db="EMBL/GenBank/DDBJ databases">
        <authorList>
            <person name="Sun Q."/>
            <person name="Mori K."/>
        </authorList>
    </citation>
    <scope>NUCLEOTIDE SEQUENCE [LARGE SCALE GENOMIC DNA]</scope>
    <source>
        <strain evidence="7 8">NCAIM B.02610</strain>
    </source>
</reference>
<sequence length="1138" mass="133701">MYINRAELKAFAMQSRRELLYEVSMRMELFGFTQKEEGIIEEQPGTLKVNGLEYPFQMKKSFHALQRELQLKSYEQVIEEVAYTWFNRLIAIRYMEVNGLLSNHFQFAVSSHQGYEPVHNNESDPRKHLINQCNHLHYILPKVFTKIEGYTELLMPDFLLDRKSGINCMLQSEALLESFREVEVIGWLYQFYNIEPKEQVFTNLKKNKKINKFDIPAATQLFTPKWIVKYMVENSLGQIWLDGNPSSSIKKSMDYYIVRAEQEEQVDKKLNEMRYKQFSLEEIKFIDPCVGSGHILVYAFDLFFDMYVEAGYEKELIPKLIFENNLFGVDIDDRAAQLATFALLMKAREKTGVDYEEYININIFAVQESNELDIDAIGKLISKDKQEAIELKQTLLLFKDAKQFGSILRPSSIDFQKYLERLKRPFEVTLENYHVLPQLDLVGILLNQAKVLADTYDITVTNPPYLGLRGLHQSISDYIKREYPYSKYDLFAVFMERAWYFTKEKGYYSMLNQQSWMFLSSYEKLRAQLFQNSTIISMLHLGAHTFEDISGEVVQSTAFVNRRVAIYDYNSTFHRLVDYKNTSIKEKAFIDKEHKYICKQEIFSLISESPIVYWLTDRLHSIFLQGTPLKQIAEPRQGLATANNDRFHRLWYEVGFQTIGFGLDRETAEASACKWFPLNKSGTFKKWYGSNEYVVNWQYGGKEIKEDKLHKLSLGKCLPSNSKPKNVSYYFRKGITWSLISSKKFGVRCYSQGMIFDVGSHAFFCEDEDYYFFASFLNSKVASTLLHILNPTINYSSGIIAKLPILVKEKNEQIDLLTKENIELARSDWDSAESSWDFSKHPFMLYKHKYLISNAFEDWKEKKEELIRKTKENEEKLNQIYIKMYSLEGELSPYVNNEDVTIQKADRKRDTKSFLSYFVGCLLGRYSLDVEGLAYAGGEWEQNLYHSFIPNDHGIQILTDKCYFEDDLIMQLRKFLSVAFGEDTVEENMLWLAQSIGLTRKETPDKRLRRYFFDEFFQDHVRIYKNRPIYWVIESGKHKGLRTLIYLHRMQGETIEKVRLDHLKRMKKIYKNEIENPKMTNSTAQNIGANKKILQEKLMELMAFDQLLVDCQKHVENVNLDDGVRINYRKLSTVLAKL</sequence>
<evidence type="ECO:0000313" key="7">
    <source>
        <dbReference type="EMBL" id="MFC0472392.1"/>
    </source>
</evidence>
<evidence type="ECO:0000256" key="5">
    <source>
        <dbReference type="ARBA" id="ARBA00047942"/>
    </source>
</evidence>
<dbReference type="Proteomes" id="UP001589838">
    <property type="component" value="Unassembled WGS sequence"/>
</dbReference>
<comment type="caution">
    <text evidence="7">The sequence shown here is derived from an EMBL/GenBank/DDBJ whole genome shotgun (WGS) entry which is preliminary data.</text>
</comment>
<organism evidence="7 8">
    <name type="scientific">Halalkalibacter kiskunsagensis</name>
    <dbReference type="NCBI Taxonomy" id="1548599"/>
    <lineage>
        <taxon>Bacteria</taxon>
        <taxon>Bacillati</taxon>
        <taxon>Bacillota</taxon>
        <taxon>Bacilli</taxon>
        <taxon>Bacillales</taxon>
        <taxon>Bacillaceae</taxon>
        <taxon>Halalkalibacter</taxon>
    </lineage>
</organism>
<dbReference type="Pfam" id="PF07669">
    <property type="entry name" value="Eco57I"/>
    <property type="match status" value="1"/>
</dbReference>
<evidence type="ECO:0000313" key="8">
    <source>
        <dbReference type="Proteomes" id="UP001589838"/>
    </source>
</evidence>
<dbReference type="InterPro" id="IPR050953">
    <property type="entry name" value="N4_N6_ade-DNA_methylase"/>
</dbReference>
<dbReference type="GO" id="GO:0009007">
    <property type="term" value="F:site-specific DNA-methyltransferase (adenine-specific) activity"/>
    <property type="evidence" value="ECO:0007669"/>
    <property type="project" value="UniProtKB-EC"/>
</dbReference>
<keyword evidence="8" id="KW-1185">Reference proteome</keyword>
<keyword evidence="3 7" id="KW-0808">Transferase</keyword>
<evidence type="ECO:0000256" key="3">
    <source>
        <dbReference type="ARBA" id="ARBA00022679"/>
    </source>
</evidence>
<dbReference type="PANTHER" id="PTHR33841">
    <property type="entry name" value="DNA METHYLTRANSFERASE YEEA-RELATED"/>
    <property type="match status" value="1"/>
</dbReference>
<dbReference type="RefSeq" id="WP_335963810.1">
    <property type="nucleotide sequence ID" value="NZ_JAXBLX010000064.1"/>
</dbReference>
<dbReference type="PRINTS" id="PR00507">
    <property type="entry name" value="N12N6MTFRASE"/>
</dbReference>
<dbReference type="EMBL" id="JBHLUX010000075">
    <property type="protein sequence ID" value="MFC0472392.1"/>
    <property type="molecule type" value="Genomic_DNA"/>
</dbReference>
<dbReference type="InterPro" id="IPR011639">
    <property type="entry name" value="MethylTrfase_TaqI-like_dom"/>
</dbReference>
<dbReference type="SUPFAM" id="SSF53335">
    <property type="entry name" value="S-adenosyl-L-methionine-dependent methyltransferases"/>
    <property type="match status" value="1"/>
</dbReference>
<accession>A0ABV6KGE7</accession>
<evidence type="ECO:0000259" key="6">
    <source>
        <dbReference type="Pfam" id="PF07669"/>
    </source>
</evidence>
<name>A0ABV6KGE7_9BACI</name>
<evidence type="ECO:0000256" key="1">
    <source>
        <dbReference type="ARBA" id="ARBA00011900"/>
    </source>
</evidence>